<dbReference type="Proteomes" id="UP000291236">
    <property type="component" value="Chromosome"/>
</dbReference>
<organism evidence="5 6">
    <name type="scientific">Fluviispira sanaruensis</name>
    <dbReference type="NCBI Taxonomy" id="2493639"/>
    <lineage>
        <taxon>Bacteria</taxon>
        <taxon>Pseudomonadati</taxon>
        <taxon>Bdellovibrionota</taxon>
        <taxon>Oligoflexia</taxon>
        <taxon>Silvanigrellales</taxon>
        <taxon>Silvanigrellaceae</taxon>
        <taxon>Fluviispira</taxon>
    </lineage>
</organism>
<accession>A0A4P2VMF2</accession>
<dbReference type="PANTHER" id="PTHR12283">
    <property type="entry name" value="GLUTAMINYL-PEPTIDE CYCLOTRANSFERASE"/>
    <property type="match status" value="1"/>
</dbReference>
<evidence type="ECO:0000313" key="5">
    <source>
        <dbReference type="EMBL" id="BBH52629.1"/>
    </source>
</evidence>
<evidence type="ECO:0000256" key="3">
    <source>
        <dbReference type="SAM" id="SignalP"/>
    </source>
</evidence>
<dbReference type="SUPFAM" id="SSF53187">
    <property type="entry name" value="Zn-dependent exopeptidases"/>
    <property type="match status" value="1"/>
</dbReference>
<reference evidence="5 6" key="1">
    <citation type="submission" date="2018-12" db="EMBL/GenBank/DDBJ databases">
        <title>Rubrispira sanarue gen. nov., sp., nov., a member of the order Silvanigrellales, isolated from a brackish lake in Hamamatsu Japan.</title>
        <authorList>
            <person name="Maejima Y."/>
            <person name="Iino T."/>
            <person name="Muraguchi Y."/>
            <person name="Fukuda K."/>
            <person name="Nojiri H."/>
            <person name="Ohkuma M."/>
            <person name="Moriuchi R."/>
            <person name="Dohra H."/>
            <person name="Kimbara K."/>
            <person name="Shintani M."/>
        </authorList>
    </citation>
    <scope>NUCLEOTIDE SEQUENCE [LARGE SCALE GENOMIC DNA]</scope>
    <source>
        <strain evidence="5 6">RF1110005</strain>
    </source>
</reference>
<dbReference type="AlphaFoldDB" id="A0A4P2VMF2"/>
<gene>
    <name evidence="5" type="ORF">JCM31447_319200</name>
</gene>
<dbReference type="InterPro" id="IPR040234">
    <property type="entry name" value="QC/QCL"/>
</dbReference>
<dbReference type="InterPro" id="IPR007484">
    <property type="entry name" value="Peptidase_M28"/>
</dbReference>
<keyword evidence="1" id="KW-0808">Transferase</keyword>
<dbReference type="Pfam" id="PF04389">
    <property type="entry name" value="Peptidase_M28"/>
    <property type="match status" value="1"/>
</dbReference>
<name>A0A4P2VMF2_FLUSA</name>
<keyword evidence="6" id="KW-1185">Reference proteome</keyword>
<evidence type="ECO:0000259" key="4">
    <source>
        <dbReference type="Pfam" id="PF04389"/>
    </source>
</evidence>
<protein>
    <recommendedName>
        <fullName evidence="4">Peptidase M28 domain-containing protein</fullName>
    </recommendedName>
</protein>
<evidence type="ECO:0000256" key="2">
    <source>
        <dbReference type="ARBA" id="ARBA00023315"/>
    </source>
</evidence>
<dbReference type="RefSeq" id="WP_130607294.1">
    <property type="nucleotide sequence ID" value="NZ_AP019368.1"/>
</dbReference>
<dbReference type="EMBL" id="AP019368">
    <property type="protein sequence ID" value="BBH52629.1"/>
    <property type="molecule type" value="Genomic_DNA"/>
</dbReference>
<dbReference type="Gene3D" id="3.40.630.10">
    <property type="entry name" value="Zn peptidases"/>
    <property type="match status" value="1"/>
</dbReference>
<sequence>MKKTSLFWVLLWMVPFGGANAKAQPLTYQNSTQFSEDNMSKSLAWYTLNPHPMGSENQTKIAQSLEITLKKLGWKISKQRFKAQAPNLDSLRFGGTNKNDKEIKIVDGYNIIATLKGNENCSIIIGGHYDTKFFRDFKFIGANDGGSSTVLMIELARMLKKENFKMGTLGSCSITLVFFDGEEAFLPNWDEGNNILGIQDNLYGSREFVKKYVQEKSNIKKFENKPIHLTIILDMIGHKNQKLFMSNGSDNTYAEKFVLSAKNVDIKKSLLSMEDDHIPFKDLNIPYLHIIDWTNLKEWHTVNDTVEIISFKNLANFGQSLLTFLSNKRAENGK</sequence>
<proteinExistence type="predicted"/>
<dbReference type="KEGG" id="sbf:JCM31447_319200"/>
<keyword evidence="3" id="KW-0732">Signal</keyword>
<feature type="chain" id="PRO_5020291678" description="Peptidase M28 domain-containing protein" evidence="3">
    <location>
        <begin position="22"/>
        <end position="334"/>
    </location>
</feature>
<dbReference type="GO" id="GO:0008270">
    <property type="term" value="F:zinc ion binding"/>
    <property type="evidence" value="ECO:0007669"/>
    <property type="project" value="TreeGrafter"/>
</dbReference>
<evidence type="ECO:0000256" key="1">
    <source>
        <dbReference type="ARBA" id="ARBA00022679"/>
    </source>
</evidence>
<dbReference type="GO" id="GO:0016603">
    <property type="term" value="F:glutaminyl-peptide cyclotransferase activity"/>
    <property type="evidence" value="ECO:0007669"/>
    <property type="project" value="TreeGrafter"/>
</dbReference>
<feature type="domain" description="Peptidase M28" evidence="4">
    <location>
        <begin position="110"/>
        <end position="324"/>
    </location>
</feature>
<dbReference type="PANTHER" id="PTHR12283:SF6">
    <property type="entry name" value="GLUTAMINYL-PEPTIDE CYCLOTRANSFERASE-RELATED"/>
    <property type="match status" value="1"/>
</dbReference>
<feature type="signal peptide" evidence="3">
    <location>
        <begin position="1"/>
        <end position="21"/>
    </location>
</feature>
<dbReference type="OrthoDB" id="9757939at2"/>
<keyword evidence="2" id="KW-0012">Acyltransferase</keyword>
<evidence type="ECO:0000313" key="6">
    <source>
        <dbReference type="Proteomes" id="UP000291236"/>
    </source>
</evidence>